<evidence type="ECO:0000313" key="3">
    <source>
        <dbReference type="EMBL" id="TDL28462.1"/>
    </source>
</evidence>
<dbReference type="GO" id="GO:0004553">
    <property type="term" value="F:hydrolase activity, hydrolyzing O-glycosyl compounds"/>
    <property type="evidence" value="ECO:0007669"/>
    <property type="project" value="InterPro"/>
</dbReference>
<sequence>MHSSFFISLLFFIHSSYARYEPASLESVESLRFPSLSPWPKNDMLTRRATNTTPNKSLWLLQDTYAGQTFFDDWSFYTGEDPTHGTVTFLDRPTALAQNLAYVTPDGKVIMQGDNSTWLPPGVNRSSVRIQSNKWYTGGLFILDLNRAPWGCGVWPAFWTLGASTNWPNGGEIDIIEGVHDNAHNQVTWHTLDGCTLTAPGNFTGTLVGQTTCNALINANSGCGITDWSRVSYGEEFDSQGGGIYAMKWDEQGISVWYFYRVSIPQDILDGVPDPTGWTTPSATLSSQSCDPFKYFYNHSIVFDITFCGDWAGNTYATTPGCTGTCTDHLQNPNNFVNASWNINSLKVYRKQQLVGTVSNAPRRIYESFTFTWITSICALVVLLTS</sequence>
<dbReference type="InterPro" id="IPR013320">
    <property type="entry name" value="ConA-like_dom_sf"/>
</dbReference>
<organism evidence="3 4">
    <name type="scientific">Rickenella mellea</name>
    <dbReference type="NCBI Taxonomy" id="50990"/>
    <lineage>
        <taxon>Eukaryota</taxon>
        <taxon>Fungi</taxon>
        <taxon>Dikarya</taxon>
        <taxon>Basidiomycota</taxon>
        <taxon>Agaricomycotina</taxon>
        <taxon>Agaricomycetes</taxon>
        <taxon>Hymenochaetales</taxon>
        <taxon>Rickenellaceae</taxon>
        <taxon>Rickenella</taxon>
    </lineage>
</organism>
<dbReference type="STRING" id="50990.A0A4Y7QN40"/>
<dbReference type="AlphaFoldDB" id="A0A4Y7QN40"/>
<dbReference type="Gene3D" id="2.60.120.200">
    <property type="match status" value="1"/>
</dbReference>
<dbReference type="CDD" id="cd02181">
    <property type="entry name" value="GH16_fungal_Lam16A_glucanase"/>
    <property type="match status" value="1"/>
</dbReference>
<dbReference type="Proteomes" id="UP000294933">
    <property type="component" value="Unassembled WGS sequence"/>
</dbReference>
<dbReference type="InterPro" id="IPR000757">
    <property type="entry name" value="Beta-glucanase-like"/>
</dbReference>
<dbReference type="SUPFAM" id="SSF49899">
    <property type="entry name" value="Concanavalin A-like lectins/glucanases"/>
    <property type="match status" value="1"/>
</dbReference>
<dbReference type="PANTHER" id="PTHR10963">
    <property type="entry name" value="GLYCOSYL HYDROLASE-RELATED"/>
    <property type="match status" value="1"/>
</dbReference>
<reference evidence="3 4" key="1">
    <citation type="submission" date="2018-06" db="EMBL/GenBank/DDBJ databases">
        <title>A transcriptomic atlas of mushroom development highlights an independent origin of complex multicellularity.</title>
        <authorList>
            <consortium name="DOE Joint Genome Institute"/>
            <person name="Krizsan K."/>
            <person name="Almasi E."/>
            <person name="Merenyi Z."/>
            <person name="Sahu N."/>
            <person name="Viragh M."/>
            <person name="Koszo T."/>
            <person name="Mondo S."/>
            <person name="Kiss B."/>
            <person name="Balint B."/>
            <person name="Kues U."/>
            <person name="Barry K."/>
            <person name="Hegedus J.C."/>
            <person name="Henrissat B."/>
            <person name="Johnson J."/>
            <person name="Lipzen A."/>
            <person name="Ohm R."/>
            <person name="Nagy I."/>
            <person name="Pangilinan J."/>
            <person name="Yan J."/>
            <person name="Xiong Y."/>
            <person name="Grigoriev I.V."/>
            <person name="Hibbett D.S."/>
            <person name="Nagy L.G."/>
        </authorList>
    </citation>
    <scope>NUCLEOTIDE SEQUENCE [LARGE SCALE GENOMIC DNA]</scope>
    <source>
        <strain evidence="3 4">SZMC22713</strain>
    </source>
</reference>
<accession>A0A4Y7QN40</accession>
<dbReference type="GO" id="GO:0009251">
    <property type="term" value="P:glucan catabolic process"/>
    <property type="evidence" value="ECO:0007669"/>
    <property type="project" value="TreeGrafter"/>
</dbReference>
<dbReference type="InterPro" id="IPR050546">
    <property type="entry name" value="Glycosyl_Hydrlase_16"/>
</dbReference>
<dbReference type="EMBL" id="ML170157">
    <property type="protein sequence ID" value="TDL28462.1"/>
    <property type="molecule type" value="Genomic_DNA"/>
</dbReference>
<name>A0A4Y7QN40_9AGAM</name>
<feature type="domain" description="GH16" evidence="2">
    <location>
        <begin position="46"/>
        <end position="320"/>
    </location>
</feature>
<feature type="chain" id="PRO_5021445814" evidence="1">
    <location>
        <begin position="19"/>
        <end position="386"/>
    </location>
</feature>
<gene>
    <name evidence="3" type="ORF">BD410DRAFT_780972</name>
</gene>
<keyword evidence="4" id="KW-1185">Reference proteome</keyword>
<evidence type="ECO:0000313" key="4">
    <source>
        <dbReference type="Proteomes" id="UP000294933"/>
    </source>
</evidence>
<dbReference type="Pfam" id="PF26113">
    <property type="entry name" value="GH16_XgeA"/>
    <property type="match status" value="1"/>
</dbReference>
<dbReference type="VEuPathDB" id="FungiDB:BD410DRAFT_780972"/>
<evidence type="ECO:0000259" key="2">
    <source>
        <dbReference type="PROSITE" id="PS51762"/>
    </source>
</evidence>
<feature type="signal peptide" evidence="1">
    <location>
        <begin position="1"/>
        <end position="18"/>
    </location>
</feature>
<dbReference type="OrthoDB" id="192832at2759"/>
<keyword evidence="1" id="KW-0732">Signal</keyword>
<protein>
    <submittedName>
        <fullName evidence="3">Glycoside hydrolase family 16 protein</fullName>
    </submittedName>
</protein>
<keyword evidence="3" id="KW-0378">Hydrolase</keyword>
<dbReference type="PANTHER" id="PTHR10963:SF24">
    <property type="entry name" value="GLYCOSIDASE C21B10.07-RELATED"/>
    <property type="match status" value="1"/>
</dbReference>
<dbReference type="PROSITE" id="PS51762">
    <property type="entry name" value="GH16_2"/>
    <property type="match status" value="1"/>
</dbReference>
<evidence type="ECO:0000256" key="1">
    <source>
        <dbReference type="SAM" id="SignalP"/>
    </source>
</evidence>
<dbReference type="FunFam" id="2.60.120.200:FF:000179">
    <property type="entry name" value="Unplaced genomic scaffold supercont1.19, whole genome shotgun sequence"/>
    <property type="match status" value="1"/>
</dbReference>
<proteinExistence type="predicted"/>